<accession>A0A1R0H2J5</accession>
<gene>
    <name evidence="1" type="ORF">AYI68_g2533</name>
</gene>
<reference evidence="1 2" key="1">
    <citation type="journal article" date="2016" name="Mol. Biol. Evol.">
        <title>Genome-Wide Survey of Gut Fungi (Harpellales) Reveals the First Horizontally Transferred Ubiquitin Gene from a Mosquito Host.</title>
        <authorList>
            <person name="Wang Y."/>
            <person name="White M.M."/>
            <person name="Kvist S."/>
            <person name="Moncalvo J.M."/>
        </authorList>
    </citation>
    <scope>NUCLEOTIDE SEQUENCE [LARGE SCALE GENOMIC DNA]</scope>
    <source>
        <strain evidence="1 2">ALG-7-W6</strain>
    </source>
</reference>
<protein>
    <submittedName>
        <fullName evidence="1">Uncharacterized protein</fullName>
    </submittedName>
</protein>
<dbReference type="Proteomes" id="UP000187455">
    <property type="component" value="Unassembled WGS sequence"/>
</dbReference>
<evidence type="ECO:0000313" key="1">
    <source>
        <dbReference type="EMBL" id="OLY83331.1"/>
    </source>
</evidence>
<evidence type="ECO:0000313" key="2">
    <source>
        <dbReference type="Proteomes" id="UP000187455"/>
    </source>
</evidence>
<proteinExistence type="predicted"/>
<name>A0A1R0H2J5_9FUNG</name>
<dbReference type="EMBL" id="LSSL01000953">
    <property type="protein sequence ID" value="OLY83331.1"/>
    <property type="molecule type" value="Genomic_DNA"/>
</dbReference>
<dbReference type="AlphaFoldDB" id="A0A1R0H2J5"/>
<sequence length="174" mass="18466">MGMVMRDHELVESGAYPYGFAPEVDAWREVAEDRDSEASASVSMDALELSGDLEPSVDLAGEPVLEELVSSLLGLSLGPGPNSPVRFSPIIPTVGAVQTLIVISTGSNGRSADRWSTGVITALKSLLGEGKECASNSALGVASPLAVQQQFRGDDLYQSNWYRESASDNVFFLI</sequence>
<keyword evidence="2" id="KW-1185">Reference proteome</keyword>
<comment type="caution">
    <text evidence="1">The sequence shown here is derived from an EMBL/GenBank/DDBJ whole genome shotgun (WGS) entry which is preliminary data.</text>
</comment>
<organism evidence="1 2">
    <name type="scientific">Smittium mucronatum</name>
    <dbReference type="NCBI Taxonomy" id="133383"/>
    <lineage>
        <taxon>Eukaryota</taxon>
        <taxon>Fungi</taxon>
        <taxon>Fungi incertae sedis</taxon>
        <taxon>Zoopagomycota</taxon>
        <taxon>Kickxellomycotina</taxon>
        <taxon>Harpellomycetes</taxon>
        <taxon>Harpellales</taxon>
        <taxon>Legeriomycetaceae</taxon>
        <taxon>Smittium</taxon>
    </lineage>
</organism>